<organism evidence="17 18">
    <name type="scientific">Shewanella sairae</name>
    <dbReference type="NCBI Taxonomy" id="190310"/>
    <lineage>
        <taxon>Bacteria</taxon>
        <taxon>Pseudomonadati</taxon>
        <taxon>Pseudomonadota</taxon>
        <taxon>Gammaproteobacteria</taxon>
        <taxon>Alteromonadales</taxon>
        <taxon>Shewanellaceae</taxon>
        <taxon>Shewanella</taxon>
    </lineage>
</organism>
<keyword evidence="11 14" id="KW-1133">Transmembrane helix</keyword>
<dbReference type="PANTHER" id="PTHR45528:SF1">
    <property type="entry name" value="SENSOR HISTIDINE KINASE CPXA"/>
    <property type="match status" value="1"/>
</dbReference>
<dbReference type="EC" id="2.7.13.3" evidence="3"/>
<dbReference type="PROSITE" id="PS50109">
    <property type="entry name" value="HIS_KIN"/>
    <property type="match status" value="1"/>
</dbReference>
<evidence type="ECO:0000256" key="13">
    <source>
        <dbReference type="ARBA" id="ARBA00023136"/>
    </source>
</evidence>
<evidence type="ECO:0000256" key="4">
    <source>
        <dbReference type="ARBA" id="ARBA00022475"/>
    </source>
</evidence>
<dbReference type="GO" id="GO:0016301">
    <property type="term" value="F:kinase activity"/>
    <property type="evidence" value="ECO:0007669"/>
    <property type="project" value="UniProtKB-KW"/>
</dbReference>
<comment type="caution">
    <text evidence="17">The sequence shown here is derived from an EMBL/GenBank/DDBJ whole genome shotgun (WGS) entry which is preliminary data.</text>
</comment>
<comment type="catalytic activity">
    <reaction evidence="1">
        <text>ATP + protein L-histidine = ADP + protein N-phospho-L-histidine.</text>
        <dbReference type="EC" id="2.7.13.3"/>
    </reaction>
</comment>
<evidence type="ECO:0000259" key="15">
    <source>
        <dbReference type="PROSITE" id="PS50109"/>
    </source>
</evidence>
<reference evidence="17" key="1">
    <citation type="submission" date="2021-05" db="EMBL/GenBank/DDBJ databases">
        <title>Molecular characterization for Shewanella algae harboring chromosomal blaOXA-55-like strains isolated from clinical and environment sample.</title>
        <authorList>
            <person name="Ohama Y."/>
            <person name="Aoki K."/>
            <person name="Harada S."/>
            <person name="Moriya K."/>
            <person name="Ishii Y."/>
            <person name="Tateda K."/>
        </authorList>
    </citation>
    <scope>NUCLEOTIDE SEQUENCE</scope>
    <source>
        <strain evidence="17">JCM 11563</strain>
    </source>
</reference>
<evidence type="ECO:0000256" key="14">
    <source>
        <dbReference type="SAM" id="Phobius"/>
    </source>
</evidence>
<dbReference type="Gene3D" id="6.10.340.10">
    <property type="match status" value="1"/>
</dbReference>
<dbReference type="Pfam" id="PF00512">
    <property type="entry name" value="HisKA"/>
    <property type="match status" value="1"/>
</dbReference>
<dbReference type="SUPFAM" id="SSF47384">
    <property type="entry name" value="Homodimeric domain of signal transducing histidine kinase"/>
    <property type="match status" value="1"/>
</dbReference>
<evidence type="ECO:0000313" key="17">
    <source>
        <dbReference type="EMBL" id="GIU49985.1"/>
    </source>
</evidence>
<dbReference type="PANTHER" id="PTHR45528">
    <property type="entry name" value="SENSOR HISTIDINE KINASE CPXA"/>
    <property type="match status" value="1"/>
</dbReference>
<evidence type="ECO:0000256" key="9">
    <source>
        <dbReference type="ARBA" id="ARBA00022777"/>
    </source>
</evidence>
<name>A0ABQ4PNI2_9GAMM</name>
<dbReference type="InterPro" id="IPR036097">
    <property type="entry name" value="HisK_dim/P_sf"/>
</dbReference>
<keyword evidence="13 14" id="KW-0472">Membrane</keyword>
<evidence type="ECO:0000256" key="6">
    <source>
        <dbReference type="ARBA" id="ARBA00022679"/>
    </source>
</evidence>
<evidence type="ECO:0000256" key="8">
    <source>
        <dbReference type="ARBA" id="ARBA00022741"/>
    </source>
</evidence>
<dbReference type="InterPro" id="IPR036890">
    <property type="entry name" value="HATPase_C_sf"/>
</dbReference>
<evidence type="ECO:0000313" key="18">
    <source>
        <dbReference type="Proteomes" id="UP000887104"/>
    </source>
</evidence>
<sequence length="427" mass="48682">MKLRQSLTALVLGGSSFILLLLVLSYTLWARENYFRALDTSFSVSMHKAEELINAQGFEPVAPGLAIIDAQLFRQYQALPESIKLTFSKQELQVGKHYYADGITQTDKAQHRDYFIYTAEHTNSGIYYLVQQYEESETASYWDIADSQLQQIWTVSVIVTLLLVILIVFCFRYLAKPIYRLNTWSKQLSSSDLDTPIPSFGYRELDRLAEQIIQSLRQVDNIYQRESQFLQFASHELRTPITVIKSNAALLEQLISPVNMPVLQRIIRASNTMHHLTETLLWLTRKEIAQSAASDFQLNSLINELIEEHSYLLKGKAVKLQSELSTVTVLQPKTLVRIVAANLIRNAMQHIDEGMIIITLTSNRLTIENNSAQEAQLNSDASKSDNFGLGLKLVQQICEQQNWQLTIQTEPLRYLASLTFSCTGEHI</sequence>
<dbReference type="InterPro" id="IPR003660">
    <property type="entry name" value="HAMP_dom"/>
</dbReference>
<evidence type="ECO:0000256" key="10">
    <source>
        <dbReference type="ARBA" id="ARBA00022840"/>
    </source>
</evidence>
<evidence type="ECO:0000256" key="11">
    <source>
        <dbReference type="ARBA" id="ARBA00022989"/>
    </source>
</evidence>
<dbReference type="PROSITE" id="PS50885">
    <property type="entry name" value="HAMP"/>
    <property type="match status" value="1"/>
</dbReference>
<accession>A0ABQ4PNI2</accession>
<evidence type="ECO:0000256" key="5">
    <source>
        <dbReference type="ARBA" id="ARBA00022553"/>
    </source>
</evidence>
<dbReference type="SMART" id="SM00388">
    <property type="entry name" value="HisKA"/>
    <property type="match status" value="1"/>
</dbReference>
<keyword evidence="5" id="KW-0597">Phosphoprotein</keyword>
<dbReference type="InterPro" id="IPR003661">
    <property type="entry name" value="HisK_dim/P_dom"/>
</dbReference>
<feature type="domain" description="Histidine kinase" evidence="15">
    <location>
        <begin position="232"/>
        <end position="411"/>
    </location>
</feature>
<comment type="subcellular location">
    <subcellularLocation>
        <location evidence="2">Cell membrane</location>
        <topology evidence="2">Multi-pass membrane protein</topology>
    </subcellularLocation>
</comment>
<evidence type="ECO:0000259" key="16">
    <source>
        <dbReference type="PROSITE" id="PS50885"/>
    </source>
</evidence>
<keyword evidence="9 17" id="KW-0418">Kinase</keyword>
<feature type="transmembrane region" description="Helical" evidence="14">
    <location>
        <begin position="152"/>
        <end position="175"/>
    </location>
</feature>
<gene>
    <name evidence="17" type="ORF">TUM4438_34750</name>
</gene>
<dbReference type="CDD" id="cd00082">
    <property type="entry name" value="HisKA"/>
    <property type="match status" value="1"/>
</dbReference>
<evidence type="ECO:0000256" key="1">
    <source>
        <dbReference type="ARBA" id="ARBA00000085"/>
    </source>
</evidence>
<keyword evidence="8" id="KW-0547">Nucleotide-binding</keyword>
<dbReference type="InterPro" id="IPR050398">
    <property type="entry name" value="HssS/ArlS-like"/>
</dbReference>
<feature type="domain" description="HAMP" evidence="16">
    <location>
        <begin position="172"/>
        <end position="224"/>
    </location>
</feature>
<dbReference type="RefSeq" id="WP_220782446.1">
    <property type="nucleotide sequence ID" value="NZ_BPEY01000078.1"/>
</dbReference>
<keyword evidence="6" id="KW-0808">Transferase</keyword>
<keyword evidence="12" id="KW-0902">Two-component regulatory system</keyword>
<keyword evidence="18" id="KW-1185">Reference proteome</keyword>
<evidence type="ECO:0000256" key="3">
    <source>
        <dbReference type="ARBA" id="ARBA00012438"/>
    </source>
</evidence>
<evidence type="ECO:0000256" key="2">
    <source>
        <dbReference type="ARBA" id="ARBA00004651"/>
    </source>
</evidence>
<evidence type="ECO:0000256" key="7">
    <source>
        <dbReference type="ARBA" id="ARBA00022692"/>
    </source>
</evidence>
<keyword evidence="10" id="KW-0067">ATP-binding</keyword>
<dbReference type="SUPFAM" id="SSF55874">
    <property type="entry name" value="ATPase domain of HSP90 chaperone/DNA topoisomerase II/histidine kinase"/>
    <property type="match status" value="1"/>
</dbReference>
<dbReference type="EMBL" id="BPEY01000078">
    <property type="protein sequence ID" value="GIU49985.1"/>
    <property type="molecule type" value="Genomic_DNA"/>
</dbReference>
<protein>
    <recommendedName>
        <fullName evidence="3">histidine kinase</fullName>
        <ecNumber evidence="3">2.7.13.3</ecNumber>
    </recommendedName>
</protein>
<dbReference type="Gene3D" id="1.10.287.130">
    <property type="match status" value="1"/>
</dbReference>
<dbReference type="Gene3D" id="3.30.565.10">
    <property type="entry name" value="Histidine kinase-like ATPase, C-terminal domain"/>
    <property type="match status" value="1"/>
</dbReference>
<dbReference type="Proteomes" id="UP000887104">
    <property type="component" value="Unassembled WGS sequence"/>
</dbReference>
<evidence type="ECO:0000256" key="12">
    <source>
        <dbReference type="ARBA" id="ARBA00023012"/>
    </source>
</evidence>
<keyword evidence="7 14" id="KW-0812">Transmembrane</keyword>
<proteinExistence type="predicted"/>
<dbReference type="InterPro" id="IPR005467">
    <property type="entry name" value="His_kinase_dom"/>
</dbReference>
<keyword evidence="4" id="KW-1003">Cell membrane</keyword>